<dbReference type="AlphaFoldDB" id="R3WP81"/>
<protein>
    <recommendedName>
        <fullName evidence="1">Helix-turn-helix conjugative transposon-like domain-containing protein</fullName>
    </recommendedName>
</protein>
<accession>R3WP81</accession>
<organism evidence="2 3">
    <name type="scientific">Enterococcus caccae ATCC BAA-1240</name>
    <dbReference type="NCBI Taxonomy" id="1158612"/>
    <lineage>
        <taxon>Bacteria</taxon>
        <taxon>Bacillati</taxon>
        <taxon>Bacillota</taxon>
        <taxon>Bacilli</taxon>
        <taxon>Lactobacillales</taxon>
        <taxon>Enterococcaceae</taxon>
        <taxon>Enterococcus</taxon>
    </lineage>
</organism>
<dbReference type="SUPFAM" id="SSF88946">
    <property type="entry name" value="Sigma2 domain of RNA polymerase sigma factors"/>
    <property type="match status" value="1"/>
</dbReference>
<dbReference type="Proteomes" id="UP000013840">
    <property type="component" value="Unassembled WGS sequence"/>
</dbReference>
<comment type="caution">
    <text evidence="2">The sequence shown here is derived from an EMBL/GenBank/DDBJ whole genome shotgun (WGS) entry which is preliminary data.</text>
</comment>
<dbReference type="EMBL" id="AJAU01000022">
    <property type="protein sequence ID" value="EOL43645.1"/>
    <property type="molecule type" value="Genomic_DNA"/>
</dbReference>
<dbReference type="RefSeq" id="WP_010773054.1">
    <property type="nucleotide sequence ID" value="NZ_KB946335.1"/>
</dbReference>
<dbReference type="GO" id="GO:0003700">
    <property type="term" value="F:DNA-binding transcription factor activity"/>
    <property type="evidence" value="ECO:0007669"/>
    <property type="project" value="InterPro"/>
</dbReference>
<dbReference type="GO" id="GO:0006352">
    <property type="term" value="P:DNA-templated transcription initiation"/>
    <property type="evidence" value="ECO:0007669"/>
    <property type="project" value="InterPro"/>
</dbReference>
<evidence type="ECO:0000313" key="3">
    <source>
        <dbReference type="Proteomes" id="UP000013840"/>
    </source>
</evidence>
<evidence type="ECO:0000313" key="2">
    <source>
        <dbReference type="EMBL" id="EOL43645.1"/>
    </source>
</evidence>
<dbReference type="InterPro" id="IPR013325">
    <property type="entry name" value="RNA_pol_sigma_r2"/>
</dbReference>
<name>R3WP81_9ENTE</name>
<feature type="domain" description="Helix-turn-helix conjugative transposon-like" evidence="1">
    <location>
        <begin position="5"/>
        <end position="58"/>
    </location>
</feature>
<gene>
    <name evidence="2" type="ORF">UC7_02975</name>
</gene>
<dbReference type="eggNOG" id="ENOG5032Q1G">
    <property type="taxonomic scope" value="Bacteria"/>
</dbReference>
<reference evidence="2 3" key="1">
    <citation type="submission" date="2013-02" db="EMBL/GenBank/DDBJ databases">
        <title>The Genome Sequence of Enterococcus caccae BAA-1240.</title>
        <authorList>
            <consortium name="The Broad Institute Genome Sequencing Platform"/>
            <consortium name="The Broad Institute Genome Sequencing Center for Infectious Disease"/>
            <person name="Earl A.M."/>
            <person name="Gilmore M.S."/>
            <person name="Lebreton F."/>
            <person name="Walker B."/>
            <person name="Young S.K."/>
            <person name="Zeng Q."/>
            <person name="Gargeya S."/>
            <person name="Fitzgerald M."/>
            <person name="Haas B."/>
            <person name="Abouelleil A."/>
            <person name="Alvarado L."/>
            <person name="Arachchi H.M."/>
            <person name="Berlin A.M."/>
            <person name="Chapman S.B."/>
            <person name="Dewar J."/>
            <person name="Goldberg J."/>
            <person name="Griggs A."/>
            <person name="Gujja S."/>
            <person name="Hansen M."/>
            <person name="Howarth C."/>
            <person name="Imamovic A."/>
            <person name="Larimer J."/>
            <person name="McCowan C."/>
            <person name="Murphy C."/>
            <person name="Neiman D."/>
            <person name="Pearson M."/>
            <person name="Priest M."/>
            <person name="Roberts A."/>
            <person name="Saif S."/>
            <person name="Shea T."/>
            <person name="Sisk P."/>
            <person name="Sykes S."/>
            <person name="Wortman J."/>
            <person name="Nusbaum C."/>
            <person name="Birren B."/>
        </authorList>
    </citation>
    <scope>NUCLEOTIDE SEQUENCE [LARGE SCALE GENOMIC DNA]</scope>
    <source>
        <strain evidence="2 3">ATCC BAA-1240</strain>
    </source>
</reference>
<sequence length="61" mass="7268">MLEALMKAAQAGDPTAYHELFLRFWPLLINQANRKGYFDQDCFDECIQIFYLSIDKFKFLE</sequence>
<dbReference type="Pfam" id="PF12645">
    <property type="entry name" value="HTH_16"/>
    <property type="match status" value="1"/>
</dbReference>
<proteinExistence type="predicted"/>
<dbReference type="STRING" id="317735.RU98_GL000148"/>
<dbReference type="InterPro" id="IPR024760">
    <property type="entry name" value="HTH_dom_conjug_TS-like"/>
</dbReference>
<keyword evidence="3" id="KW-1185">Reference proteome</keyword>
<dbReference type="OrthoDB" id="1856222at2"/>
<evidence type="ECO:0000259" key="1">
    <source>
        <dbReference type="Pfam" id="PF12645"/>
    </source>
</evidence>
<dbReference type="PATRIC" id="fig|1158612.3.peg.2942"/>